<dbReference type="Proteomes" id="UP001501787">
    <property type="component" value="Unassembled WGS sequence"/>
</dbReference>
<gene>
    <name evidence="1" type="ORF">GCM10009129_16000</name>
</gene>
<accession>A0ABP3FN69</accession>
<dbReference type="RefSeq" id="WP_201505408.1">
    <property type="nucleotide sequence ID" value="NZ_BAAAFR010000005.1"/>
</dbReference>
<evidence type="ECO:0000313" key="1">
    <source>
        <dbReference type="EMBL" id="GAA0319184.1"/>
    </source>
</evidence>
<comment type="caution">
    <text evidence="1">The sequence shown here is derived from an EMBL/GenBank/DDBJ whole genome shotgun (WGS) entry which is preliminary data.</text>
</comment>
<proteinExistence type="predicted"/>
<keyword evidence="2" id="KW-1185">Reference proteome</keyword>
<dbReference type="EMBL" id="BAAAFR010000005">
    <property type="protein sequence ID" value="GAA0319184.1"/>
    <property type="molecule type" value="Genomic_DNA"/>
</dbReference>
<evidence type="ECO:0000313" key="2">
    <source>
        <dbReference type="Proteomes" id="UP001501787"/>
    </source>
</evidence>
<protein>
    <submittedName>
        <fullName evidence="1">Uncharacterized protein</fullName>
    </submittedName>
</protein>
<name>A0ABP3FN69_9GAMM</name>
<reference evidence="2" key="1">
    <citation type="journal article" date="2019" name="Int. J. Syst. Evol. Microbiol.">
        <title>The Global Catalogue of Microorganisms (GCM) 10K type strain sequencing project: providing services to taxonomists for standard genome sequencing and annotation.</title>
        <authorList>
            <consortium name="The Broad Institute Genomics Platform"/>
            <consortium name="The Broad Institute Genome Sequencing Center for Infectious Disease"/>
            <person name="Wu L."/>
            <person name="Ma J."/>
        </authorList>
    </citation>
    <scope>NUCLEOTIDE SEQUENCE [LARGE SCALE GENOMIC DNA]</scope>
    <source>
        <strain evidence="2">JCM 16343</strain>
    </source>
</reference>
<sequence length="274" mass="29520">MSQLWQEKGLNANLIAKIQPVIEENIEGGQGNQVYTVDSGQAPVTALLADGDFVTESQYSTPFEASNPEARLPNLMGALQSGQANAAFYSFFALNGDPTGAGQIAANILSGVSEATGLSDTVTKVRMGLQEQMMALKDRSNFTKVNSQQIYTSSSSVRISATLVFQAWSDARKEVEDQVENLQAWASATELSAQSLIVSGLQDGFSQAMFPSVIPPLVQLQYGGKTYKPMVIESVSTPIVAPMNNNGDRIALLVPVVLLSRTAWDAKNIRELRQ</sequence>
<organism evidence="1 2">
    <name type="scientific">Psychrobacter aestuarii</name>
    <dbReference type="NCBI Taxonomy" id="556327"/>
    <lineage>
        <taxon>Bacteria</taxon>
        <taxon>Pseudomonadati</taxon>
        <taxon>Pseudomonadota</taxon>
        <taxon>Gammaproteobacteria</taxon>
        <taxon>Moraxellales</taxon>
        <taxon>Moraxellaceae</taxon>
        <taxon>Psychrobacter</taxon>
    </lineage>
</organism>